<dbReference type="Proteomes" id="UP000234190">
    <property type="component" value="Unassembled WGS sequence"/>
</dbReference>
<accession>A0A2N4U5R2</accession>
<sequence length="882" mass="94406">MKFWFKRILISIVVVLLVAVVGIAIFLLTFDPNAYKNKLEEIVYNRYQRTLSIKGDIELSLFPRIGLSVQGVSLSDRNSTDTFASIDSARFAVAIWPLMFDRLVVDHVAVTGFKAWLIRDEEGEYNFRDLIERRPITSTVLAPVTADSPAITPGAPGVASADTQLVQPPAPSAPARQLPAVLGSRTASGTDFQIDIAGLDLKSGEIHLFDRVTGSVARVTQLNVNTGRMTFDQAFDVALTGKLLGDFPVADANIEGQAVVKFNPDQQTYSAQKINVLVNGSLGDLDAKSVSLRGNLAYSAYSEMFNASNVEFLVQGELGGDTPIKNLETSLIVPQLKIDRSQAELQVEKLAYRAKGDLPDESFDIAFDAPSLSVSPEAAKGEPVSGTVKLRGNNKTLGVAIGLSGIAGDAQRLTLRELKIDGGLKQGERLVQLKMTSPAHWDRFKDNGALSAMKGDVRIEDAALPGGSFEIPFIGSMQADLVKDELVSEINAVVSSSKLDFRVKATQLNDPKVAFDLNADRLDFNTMFPPVTAPAPAPAAPADGAKPAEPAPKPPAGKAAPKPATTLDLGFLDSVDLTGNIAVGEVKIREVVANQFTAALRAVDGNLVVSGLKADLYEGKLDGKLTANSKNALTADLSLNNVQIAPLLQGWTRESRLSGLGTLKVKVAAEGSTLPALKAGLMGTVQVRLRDGAVRGLNVSQTLREVRAAVRNMFSGQLPEVATQFDMERRTDFTTLNADVEFNHGQGTVKTLNLIAPVLRISQGTPASLDIVNNQLDLVINVRVANTATTPEGKELADLRNVAIPIRISGPFDKLGYQVQWKEISNQAIKDAVQEGLLDLLSNKGGNLDQPLFPDSPIPPAQKKPMDPVKSIGDALKGLLGK</sequence>
<comment type="caution">
    <text evidence="4">The sequence shown here is derived from an EMBL/GenBank/DDBJ whole genome shotgun (WGS) entry which is preliminary data.</text>
</comment>
<dbReference type="GO" id="GO:0005886">
    <property type="term" value="C:plasma membrane"/>
    <property type="evidence" value="ECO:0007669"/>
    <property type="project" value="TreeGrafter"/>
</dbReference>
<feature type="region of interest" description="Disordered" evidence="1">
    <location>
        <begin position="533"/>
        <end position="562"/>
    </location>
</feature>
<protein>
    <submittedName>
        <fullName evidence="4">AsmA family protein</fullName>
    </submittedName>
</protein>
<keyword evidence="2" id="KW-0472">Membrane</keyword>
<evidence type="ECO:0000256" key="1">
    <source>
        <dbReference type="SAM" id="MobiDB-lite"/>
    </source>
</evidence>
<dbReference type="PANTHER" id="PTHR30441">
    <property type="entry name" value="DUF748 DOMAIN-CONTAINING PROTEIN"/>
    <property type="match status" value="1"/>
</dbReference>
<evidence type="ECO:0000259" key="3">
    <source>
        <dbReference type="Pfam" id="PF05170"/>
    </source>
</evidence>
<feature type="transmembrane region" description="Helical" evidence="2">
    <location>
        <begin position="7"/>
        <end position="30"/>
    </location>
</feature>
<feature type="domain" description="AsmA" evidence="3">
    <location>
        <begin position="7"/>
        <end position="256"/>
    </location>
</feature>
<proteinExistence type="predicted"/>
<gene>
    <name evidence="4" type="ORF">CR159_07775</name>
</gene>
<dbReference type="GO" id="GO:0090313">
    <property type="term" value="P:regulation of protein targeting to membrane"/>
    <property type="evidence" value="ECO:0007669"/>
    <property type="project" value="TreeGrafter"/>
</dbReference>
<dbReference type="EMBL" id="PDNW01000005">
    <property type="protein sequence ID" value="PLC50350.1"/>
    <property type="molecule type" value="Genomic_DNA"/>
</dbReference>
<organism evidence="4 5">
    <name type="scientific">Pollutimonas subterranea</name>
    <dbReference type="NCBI Taxonomy" id="2045210"/>
    <lineage>
        <taxon>Bacteria</taxon>
        <taxon>Pseudomonadati</taxon>
        <taxon>Pseudomonadota</taxon>
        <taxon>Betaproteobacteria</taxon>
        <taxon>Burkholderiales</taxon>
        <taxon>Alcaligenaceae</taxon>
        <taxon>Pollutimonas</taxon>
    </lineage>
</organism>
<dbReference type="OrthoDB" id="9766390at2"/>
<reference evidence="4 5" key="1">
    <citation type="submission" date="2017-10" db="EMBL/GenBank/DDBJ databases">
        <title>Two draft genome sequences of Pusillimonas sp. strains isolated from a nitrate- and radionuclide-contaminated groundwater in Russia.</title>
        <authorList>
            <person name="Grouzdev D.S."/>
            <person name="Tourova T.P."/>
            <person name="Goeva M.A."/>
            <person name="Babich T.L."/>
            <person name="Sokolova D.S."/>
            <person name="Abdullin R."/>
            <person name="Poltaraus A.B."/>
            <person name="Toshchakov S.V."/>
            <person name="Nazina T.N."/>
        </authorList>
    </citation>
    <scope>NUCLEOTIDE SEQUENCE [LARGE SCALE GENOMIC DNA]</scope>
    <source>
        <strain evidence="4 5">JR1/69-3-13</strain>
    </source>
</reference>
<feature type="region of interest" description="Disordered" evidence="1">
    <location>
        <begin position="849"/>
        <end position="882"/>
    </location>
</feature>
<feature type="domain" description="AsmA" evidence="3">
    <location>
        <begin position="502"/>
        <end position="748"/>
    </location>
</feature>
<keyword evidence="2" id="KW-0812">Transmembrane</keyword>
<name>A0A2N4U5R2_9BURK</name>
<dbReference type="PANTHER" id="PTHR30441:SF4">
    <property type="entry name" value="PROTEIN ASMA"/>
    <property type="match status" value="1"/>
</dbReference>
<dbReference type="RefSeq" id="WP_102073453.1">
    <property type="nucleotide sequence ID" value="NZ_PDNW01000005.1"/>
</dbReference>
<evidence type="ECO:0000313" key="5">
    <source>
        <dbReference type="Proteomes" id="UP000234190"/>
    </source>
</evidence>
<dbReference type="InterPro" id="IPR007844">
    <property type="entry name" value="AsmA"/>
</dbReference>
<dbReference type="InterPro" id="IPR052894">
    <property type="entry name" value="AsmA-related"/>
</dbReference>
<evidence type="ECO:0000256" key="2">
    <source>
        <dbReference type="SAM" id="Phobius"/>
    </source>
</evidence>
<dbReference type="AlphaFoldDB" id="A0A2N4U5R2"/>
<evidence type="ECO:0000313" key="4">
    <source>
        <dbReference type="EMBL" id="PLC50350.1"/>
    </source>
</evidence>
<keyword evidence="2" id="KW-1133">Transmembrane helix</keyword>
<dbReference type="Pfam" id="PF05170">
    <property type="entry name" value="AsmA"/>
    <property type="match status" value="2"/>
</dbReference>
<keyword evidence="5" id="KW-1185">Reference proteome</keyword>